<keyword evidence="2 7" id="KW-0812">Transmembrane</keyword>
<evidence type="ECO:0000313" key="9">
    <source>
        <dbReference type="Proteomes" id="UP000518266"/>
    </source>
</evidence>
<comment type="similarity">
    <text evidence="6 7">Belongs to the anion channel-forming bestrophin (TC 1.A.46) family. Calcium-sensitive chloride channel subfamily.</text>
</comment>
<dbReference type="GO" id="GO:0034707">
    <property type="term" value="C:chloride channel complex"/>
    <property type="evidence" value="ECO:0007669"/>
    <property type="project" value="UniProtKB-KW"/>
</dbReference>
<dbReference type="GO" id="GO:0005254">
    <property type="term" value="F:chloride channel activity"/>
    <property type="evidence" value="ECO:0007669"/>
    <property type="project" value="UniProtKB-KW"/>
</dbReference>
<dbReference type="InterPro" id="IPR021134">
    <property type="entry name" value="Bestrophin-like"/>
</dbReference>
<dbReference type="PANTHER" id="PTHR10736">
    <property type="entry name" value="BESTROPHIN"/>
    <property type="match status" value="1"/>
</dbReference>
<evidence type="ECO:0000313" key="8">
    <source>
        <dbReference type="EMBL" id="KAF3857945.1"/>
    </source>
</evidence>
<evidence type="ECO:0000256" key="2">
    <source>
        <dbReference type="ARBA" id="ARBA00022692"/>
    </source>
</evidence>
<evidence type="ECO:0000256" key="7">
    <source>
        <dbReference type="RuleBase" id="RU363126"/>
    </source>
</evidence>
<dbReference type="Pfam" id="PF01062">
    <property type="entry name" value="Bestrophin"/>
    <property type="match status" value="1"/>
</dbReference>
<comment type="subcellular location">
    <subcellularLocation>
        <location evidence="7">Cell membrane</location>
        <topology evidence="7">Multi-pass membrane protein</topology>
    </subcellularLocation>
    <subcellularLocation>
        <location evidence="1">Membrane</location>
    </subcellularLocation>
</comment>
<gene>
    <name evidence="8" type="ORF">F7725_011146</name>
</gene>
<evidence type="ECO:0000256" key="3">
    <source>
        <dbReference type="ARBA" id="ARBA00022989"/>
    </source>
</evidence>
<dbReference type="Proteomes" id="UP000518266">
    <property type="component" value="Unassembled WGS sequence"/>
</dbReference>
<evidence type="ECO:0000256" key="1">
    <source>
        <dbReference type="ARBA" id="ARBA00004370"/>
    </source>
</evidence>
<proteinExistence type="inferred from homology"/>
<keyword evidence="7" id="KW-0868">Chloride</keyword>
<reference evidence="8 9" key="1">
    <citation type="submission" date="2020-03" db="EMBL/GenBank/DDBJ databases">
        <title>Dissostichus mawsoni Genome sequencing and assembly.</title>
        <authorList>
            <person name="Park H."/>
        </authorList>
    </citation>
    <scope>NUCLEOTIDE SEQUENCE [LARGE SCALE GENOMIC DNA]</scope>
    <source>
        <strain evidence="8">DM0001</strain>
        <tissue evidence="8">Muscle</tissue>
    </source>
</reference>
<keyword evidence="7" id="KW-0407">Ion channel</keyword>
<comment type="caution">
    <text evidence="8">The sequence shown here is derived from an EMBL/GenBank/DDBJ whole genome shotgun (WGS) entry which is preliminary data.</text>
</comment>
<evidence type="ECO:0000256" key="5">
    <source>
        <dbReference type="ARBA" id="ARBA00024167"/>
    </source>
</evidence>
<dbReference type="InterPro" id="IPR000615">
    <property type="entry name" value="Bestrophin"/>
</dbReference>
<evidence type="ECO:0000256" key="4">
    <source>
        <dbReference type="ARBA" id="ARBA00023136"/>
    </source>
</evidence>
<organism evidence="8 9">
    <name type="scientific">Dissostichus mawsoni</name>
    <name type="common">Antarctic cod</name>
    <dbReference type="NCBI Taxonomy" id="36200"/>
    <lineage>
        <taxon>Eukaryota</taxon>
        <taxon>Metazoa</taxon>
        <taxon>Chordata</taxon>
        <taxon>Craniata</taxon>
        <taxon>Vertebrata</taxon>
        <taxon>Euteleostomi</taxon>
        <taxon>Actinopterygii</taxon>
        <taxon>Neopterygii</taxon>
        <taxon>Teleostei</taxon>
        <taxon>Neoteleostei</taxon>
        <taxon>Acanthomorphata</taxon>
        <taxon>Eupercaria</taxon>
        <taxon>Perciformes</taxon>
        <taxon>Notothenioidei</taxon>
        <taxon>Nototheniidae</taxon>
        <taxon>Dissostichus</taxon>
    </lineage>
</organism>
<keyword evidence="7" id="KW-1003">Cell membrane</keyword>
<keyword evidence="4 7" id="KW-0472">Membrane</keyword>
<dbReference type="OrthoDB" id="201595at2759"/>
<keyword evidence="7" id="KW-0406">Ion transport</keyword>
<dbReference type="GO" id="GO:0005886">
    <property type="term" value="C:plasma membrane"/>
    <property type="evidence" value="ECO:0007669"/>
    <property type="project" value="UniProtKB-SubCell"/>
</dbReference>
<dbReference type="EMBL" id="JAAKFY010000004">
    <property type="protein sequence ID" value="KAF3857945.1"/>
    <property type="molecule type" value="Genomic_DNA"/>
</dbReference>
<feature type="transmembrane region" description="Helical" evidence="7">
    <location>
        <begin position="72"/>
        <end position="90"/>
    </location>
</feature>
<name>A0A7J5Z880_DISMA</name>
<comment type="catalytic activity">
    <reaction evidence="5">
        <text>chloride(in) = chloride(out)</text>
        <dbReference type="Rhea" id="RHEA:29823"/>
        <dbReference type="ChEBI" id="CHEBI:17996"/>
    </reaction>
</comment>
<evidence type="ECO:0000256" key="6">
    <source>
        <dbReference type="ARBA" id="ARBA00034769"/>
    </source>
</evidence>
<keyword evidence="3 7" id="KW-1133">Transmembrane helix</keyword>
<keyword evidence="7" id="KW-0813">Transport</keyword>
<sequence length="128" mass="14635">MTTTERFKLRARGRALPPRTAAPGDSPAFTAVTNPDMTVSYTLEVADARFGGFCKLLLRWKGSIYKLLYKDFLLFCGVYVFFSVFYRFLLSPKQQDLFERIALYCDQFTNTNFIPVLFVLGESDLSVT</sequence>
<keyword evidence="9" id="KW-1185">Reference proteome</keyword>
<comment type="function">
    <text evidence="7">Forms chloride channels.</text>
</comment>
<dbReference type="AlphaFoldDB" id="A0A7J5Z880"/>
<protein>
    <recommendedName>
        <fullName evidence="7">Bestrophin homolog</fullName>
    </recommendedName>
</protein>
<accession>A0A7J5Z880</accession>
<comment type="caution">
    <text evidence="7">Lacks conserved residue(s) required for the propagation of feature annotation.</text>
</comment>
<keyword evidence="7" id="KW-0869">Chloride channel</keyword>